<protein>
    <submittedName>
        <fullName evidence="2">Formylglycine-generating enzyme family protein</fullName>
    </submittedName>
</protein>
<organism evidence="2 3">
    <name type="scientific">Flagellimonas hymeniacidonis</name>
    <dbReference type="NCBI Taxonomy" id="2603628"/>
    <lineage>
        <taxon>Bacteria</taxon>
        <taxon>Pseudomonadati</taxon>
        <taxon>Bacteroidota</taxon>
        <taxon>Flavobacteriia</taxon>
        <taxon>Flavobacteriales</taxon>
        <taxon>Flavobacteriaceae</taxon>
        <taxon>Flagellimonas</taxon>
    </lineage>
</organism>
<evidence type="ECO:0000313" key="2">
    <source>
        <dbReference type="EMBL" id="TXN34982.1"/>
    </source>
</evidence>
<dbReference type="Proteomes" id="UP000321456">
    <property type="component" value="Unassembled WGS sequence"/>
</dbReference>
<feature type="domain" description="Sulfatase-modifying factor enzyme-like" evidence="1">
    <location>
        <begin position="49"/>
        <end position="358"/>
    </location>
</feature>
<name>A0A5C8V1N9_9FLAO</name>
<dbReference type="Gene3D" id="3.90.1580.10">
    <property type="entry name" value="paralog of FGE (formylglycine-generating enzyme)"/>
    <property type="match status" value="1"/>
</dbReference>
<dbReference type="InterPro" id="IPR042095">
    <property type="entry name" value="SUMF_sf"/>
</dbReference>
<dbReference type="EMBL" id="VRUR01000002">
    <property type="protein sequence ID" value="TXN34982.1"/>
    <property type="molecule type" value="Genomic_DNA"/>
</dbReference>
<dbReference type="GO" id="GO:0120147">
    <property type="term" value="F:formylglycine-generating oxidase activity"/>
    <property type="evidence" value="ECO:0007669"/>
    <property type="project" value="TreeGrafter"/>
</dbReference>
<accession>A0A5C8V1N9</accession>
<dbReference type="SUPFAM" id="SSF56436">
    <property type="entry name" value="C-type lectin-like"/>
    <property type="match status" value="1"/>
</dbReference>
<keyword evidence="3" id="KW-1185">Reference proteome</keyword>
<dbReference type="InterPro" id="IPR016187">
    <property type="entry name" value="CTDL_fold"/>
</dbReference>
<dbReference type="AlphaFoldDB" id="A0A5C8V1N9"/>
<proteinExistence type="predicted"/>
<dbReference type="RefSeq" id="WP_147743716.1">
    <property type="nucleotide sequence ID" value="NZ_VRUR01000002.1"/>
</dbReference>
<sequence>MRNYLSSKHYYLWIALLLVFCKENRKNLNEKVKRFPVLIEKPDHVDTPEGMVWVPGGILIQGAVSSDSFAMNHEKPRHAVAVNGFFMDITEVTNSQYAHFVKETGYITIAERNVDWNKMKHQLPEDTPKPHDSLLRPGSLLFKVPDEKPKNLEDYLQWWEWKVGANWRNPKGYGSGLEGKEKLPVVHIAYEDAAAYCRWAGKRLPTEAEWEWAAKGGLKESIFTWGNDFNILNLHANTWSGEFPMKNDLKDGFENKAPVASYPPNGYGLFDMAGNVWEWTQDWYHTEYYQLMAMKNDTSFNPTGADRPFNRYNPLAREKIIKGGSFLCNASYCANFRISARMATEMDSGQEHIGFRTVLSVSK</sequence>
<dbReference type="InterPro" id="IPR005532">
    <property type="entry name" value="SUMF_dom"/>
</dbReference>
<gene>
    <name evidence="2" type="ORF">FVB32_10315</name>
</gene>
<reference evidence="2 3" key="1">
    <citation type="submission" date="2019-08" db="EMBL/GenBank/DDBJ databases">
        <title>Professor.</title>
        <authorList>
            <person name="Park J.S."/>
        </authorList>
    </citation>
    <scope>NUCLEOTIDE SEQUENCE [LARGE SCALE GENOMIC DNA]</scope>
    <source>
        <strain evidence="2 3">176CP5-101</strain>
    </source>
</reference>
<dbReference type="InterPro" id="IPR051043">
    <property type="entry name" value="Sulfatase_Mod_Factor_Kinase"/>
</dbReference>
<evidence type="ECO:0000259" key="1">
    <source>
        <dbReference type="Pfam" id="PF03781"/>
    </source>
</evidence>
<evidence type="ECO:0000313" key="3">
    <source>
        <dbReference type="Proteomes" id="UP000321456"/>
    </source>
</evidence>
<dbReference type="PANTHER" id="PTHR23150:SF19">
    <property type="entry name" value="FORMYLGLYCINE-GENERATING ENZYME"/>
    <property type="match status" value="1"/>
</dbReference>
<comment type="caution">
    <text evidence="2">The sequence shown here is derived from an EMBL/GenBank/DDBJ whole genome shotgun (WGS) entry which is preliminary data.</text>
</comment>
<dbReference type="PANTHER" id="PTHR23150">
    <property type="entry name" value="SULFATASE MODIFYING FACTOR 1, 2"/>
    <property type="match status" value="1"/>
</dbReference>
<dbReference type="Pfam" id="PF03781">
    <property type="entry name" value="FGE-sulfatase"/>
    <property type="match status" value="1"/>
</dbReference>